<accession>D5E3Z8</accession>
<dbReference type="KEGG" id="bmq:BMQ_pBM60091"/>
<dbReference type="Proteomes" id="UP000000935">
    <property type="component" value="Plasmid pBM600"/>
</dbReference>
<sequence>MAYATGLAAKTIPVQNCGPGNGLVGFMRKQRVSARLGTLLGEDEYGEH</sequence>
<keyword evidence="1" id="KW-0614">Plasmid</keyword>
<gene>
    <name evidence="1" type="ordered locus">BMQ_pBM60091</name>
</gene>
<dbReference type="AlphaFoldDB" id="D5E3Z8"/>
<dbReference type="HOGENOM" id="CLU_3149538_0_0_9"/>
<proteinExistence type="predicted"/>
<organism evidence="1 2">
    <name type="scientific">Priestia megaterium (strain ATCC 12872 / QMB1551)</name>
    <name type="common">Bacillus megaterium</name>
    <dbReference type="NCBI Taxonomy" id="545693"/>
    <lineage>
        <taxon>Bacteria</taxon>
        <taxon>Bacillati</taxon>
        <taxon>Bacillota</taxon>
        <taxon>Bacilli</taxon>
        <taxon>Bacillales</taxon>
        <taxon>Bacillaceae</taxon>
        <taxon>Priestia</taxon>
    </lineage>
</organism>
<protein>
    <submittedName>
        <fullName evidence="1">Uncharacterized protein</fullName>
    </submittedName>
</protein>
<reference evidence="1 2" key="1">
    <citation type="journal article" date="2011" name="J. Bacteriol.">
        <title>Genome sequences of the biotechnologically important Bacillus megaterium strains QM B1551 and DSM319.</title>
        <authorList>
            <person name="Eppinger M."/>
            <person name="Bunk B."/>
            <person name="Johns M.A."/>
            <person name="Edirisinghe J.N."/>
            <person name="Kutumbaka K.K."/>
            <person name="Koenig S.S."/>
            <person name="Huot Creasy H."/>
            <person name="Rosovitz M.J."/>
            <person name="Riley D.R."/>
            <person name="Daugherty S."/>
            <person name="Martin M."/>
            <person name="Elbourne L.D."/>
            <person name="Paulsen I."/>
            <person name="Biedendieck R."/>
            <person name="Braun C."/>
            <person name="Grayburn S."/>
            <person name="Dhingra S."/>
            <person name="Lukyanchuk V."/>
            <person name="Ball B."/>
            <person name="Ul-Qamar R."/>
            <person name="Seibel J."/>
            <person name="Bremer E."/>
            <person name="Jahn D."/>
            <person name="Ravel J."/>
            <person name="Vary P.S."/>
        </authorList>
    </citation>
    <scope>NUCLEOTIDE SEQUENCE [LARGE SCALE GENOMIC DNA]</scope>
    <source>
        <strain evidence="2">ATCC 12872 / QMB1551</strain>
        <plasmid evidence="1">pBM600</plasmid>
    </source>
</reference>
<evidence type="ECO:0000313" key="1">
    <source>
        <dbReference type="EMBL" id="ADE72523.1"/>
    </source>
</evidence>
<dbReference type="EMBL" id="CP001989">
    <property type="protein sequence ID" value="ADE72523.1"/>
    <property type="molecule type" value="Genomic_DNA"/>
</dbReference>
<evidence type="ECO:0000313" key="2">
    <source>
        <dbReference type="Proteomes" id="UP000000935"/>
    </source>
</evidence>
<name>D5E3Z8_PRIM1</name>
<keyword evidence="2" id="KW-1185">Reference proteome</keyword>
<geneLocation type="plasmid" evidence="1 2">
    <name>pBM600</name>
</geneLocation>